<organism evidence="2 3">
    <name type="scientific">Streptomyces ferrugineus</name>
    <dbReference type="NCBI Taxonomy" id="1413221"/>
    <lineage>
        <taxon>Bacteria</taxon>
        <taxon>Bacillati</taxon>
        <taxon>Actinomycetota</taxon>
        <taxon>Actinomycetes</taxon>
        <taxon>Kitasatosporales</taxon>
        <taxon>Streptomycetaceae</taxon>
        <taxon>Streptomyces</taxon>
    </lineage>
</organism>
<dbReference type="EMBL" id="CP063373">
    <property type="protein sequence ID" value="QOV39647.1"/>
    <property type="molecule type" value="Genomic_DNA"/>
</dbReference>
<reference evidence="2 3" key="1">
    <citation type="submission" date="2020-10" db="EMBL/GenBank/DDBJ databases">
        <title>Streptomyces ferrugineus complate genome analysis.</title>
        <authorList>
            <person name="Anwar N."/>
        </authorList>
    </citation>
    <scope>NUCLEOTIDE SEQUENCE [LARGE SCALE GENOMIC DNA]</scope>
    <source>
        <strain evidence="2 3">CCTCC AA2014009</strain>
    </source>
</reference>
<name>A0A7M2STG5_9ACTN</name>
<evidence type="ECO:0008006" key="4">
    <source>
        <dbReference type="Google" id="ProtNLM"/>
    </source>
</evidence>
<dbReference type="KEGG" id="sfeu:IM697_15385"/>
<dbReference type="Proteomes" id="UP000594205">
    <property type="component" value="Chromosome"/>
</dbReference>
<keyword evidence="3" id="KW-1185">Reference proteome</keyword>
<proteinExistence type="predicted"/>
<evidence type="ECO:0000256" key="1">
    <source>
        <dbReference type="SAM" id="MobiDB-lite"/>
    </source>
</evidence>
<gene>
    <name evidence="2" type="ORF">IM697_15385</name>
</gene>
<accession>A0A7M2STG5</accession>
<evidence type="ECO:0000313" key="2">
    <source>
        <dbReference type="EMBL" id="QOV39647.1"/>
    </source>
</evidence>
<dbReference type="RefSeq" id="WP_194048246.1">
    <property type="nucleotide sequence ID" value="NZ_CP063373.1"/>
</dbReference>
<dbReference type="AlphaFoldDB" id="A0A7M2STG5"/>
<evidence type="ECO:0000313" key="3">
    <source>
        <dbReference type="Proteomes" id="UP000594205"/>
    </source>
</evidence>
<feature type="region of interest" description="Disordered" evidence="1">
    <location>
        <begin position="117"/>
        <end position="139"/>
    </location>
</feature>
<sequence>MDATEIPTLPFIDEHTTTVEANAAAVWRELDALMHGARGFRVAVSTPGHELALVGHHPFSTYALIFHLDEATSGHTRLTAQTRARFPGRAGTLYRRLVIGTGGHALVVRHMLRRVRKRAPQGRGELRDQPPPTCRQSTT</sequence>
<protein>
    <recommendedName>
        <fullName evidence="4">DUF2867 domain-containing protein</fullName>
    </recommendedName>
</protein>